<feature type="transmembrane region" description="Helical" evidence="7">
    <location>
        <begin position="173"/>
        <end position="200"/>
    </location>
</feature>
<dbReference type="Pfam" id="PF00528">
    <property type="entry name" value="BPD_transp_1"/>
    <property type="match status" value="1"/>
</dbReference>
<keyword evidence="2 7" id="KW-0813">Transport</keyword>
<protein>
    <submittedName>
        <fullName evidence="10">Sugar ABC transporter permease</fullName>
    </submittedName>
</protein>
<dbReference type="GO" id="GO:0005886">
    <property type="term" value="C:plasma membrane"/>
    <property type="evidence" value="ECO:0007669"/>
    <property type="project" value="UniProtKB-SubCell"/>
</dbReference>
<dbReference type="Proteomes" id="UP000475214">
    <property type="component" value="Unassembled WGS sequence"/>
</dbReference>
<dbReference type="PANTHER" id="PTHR43227">
    <property type="entry name" value="BLL4140 PROTEIN"/>
    <property type="match status" value="1"/>
</dbReference>
<dbReference type="InterPro" id="IPR000515">
    <property type="entry name" value="MetI-like"/>
</dbReference>
<organism evidence="10 11">
    <name type="scientific">Phytoactinopolyspora halotolerans</name>
    <dbReference type="NCBI Taxonomy" id="1981512"/>
    <lineage>
        <taxon>Bacteria</taxon>
        <taxon>Bacillati</taxon>
        <taxon>Actinomycetota</taxon>
        <taxon>Actinomycetes</taxon>
        <taxon>Jiangellales</taxon>
        <taxon>Jiangellaceae</taxon>
        <taxon>Phytoactinopolyspora</taxon>
    </lineage>
</organism>
<feature type="transmembrane region" description="Helical" evidence="7">
    <location>
        <begin position="287"/>
        <end position="309"/>
    </location>
</feature>
<evidence type="ECO:0000256" key="4">
    <source>
        <dbReference type="ARBA" id="ARBA00022692"/>
    </source>
</evidence>
<reference evidence="10 11" key="1">
    <citation type="submission" date="2020-02" db="EMBL/GenBank/DDBJ databases">
        <authorList>
            <person name="Li X.-J."/>
            <person name="Han X.-M."/>
        </authorList>
    </citation>
    <scope>NUCLEOTIDE SEQUENCE [LARGE SCALE GENOMIC DNA]</scope>
    <source>
        <strain evidence="10 11">CCTCC AB 2017055</strain>
    </source>
</reference>
<dbReference type="CDD" id="cd06261">
    <property type="entry name" value="TM_PBP2"/>
    <property type="match status" value="1"/>
</dbReference>
<feature type="region of interest" description="Disordered" evidence="8">
    <location>
        <begin position="1"/>
        <end position="24"/>
    </location>
</feature>
<feature type="transmembrane region" description="Helical" evidence="7">
    <location>
        <begin position="232"/>
        <end position="252"/>
    </location>
</feature>
<keyword evidence="6 7" id="KW-0472">Membrane</keyword>
<evidence type="ECO:0000313" key="10">
    <source>
        <dbReference type="EMBL" id="NED98814.1"/>
    </source>
</evidence>
<dbReference type="InterPro" id="IPR050809">
    <property type="entry name" value="UgpAE/MalFG_permease"/>
</dbReference>
<accession>A0A6L9S082</accession>
<dbReference type="PANTHER" id="PTHR43227:SF8">
    <property type="entry name" value="DIACETYLCHITOBIOSE UPTAKE SYSTEM PERMEASE PROTEIN DASB"/>
    <property type="match status" value="1"/>
</dbReference>
<evidence type="ECO:0000313" key="11">
    <source>
        <dbReference type="Proteomes" id="UP000475214"/>
    </source>
</evidence>
<evidence type="ECO:0000256" key="5">
    <source>
        <dbReference type="ARBA" id="ARBA00022989"/>
    </source>
</evidence>
<evidence type="ECO:0000256" key="2">
    <source>
        <dbReference type="ARBA" id="ARBA00022448"/>
    </source>
</evidence>
<dbReference type="GO" id="GO:0055085">
    <property type="term" value="P:transmembrane transport"/>
    <property type="evidence" value="ECO:0007669"/>
    <property type="project" value="InterPro"/>
</dbReference>
<evidence type="ECO:0000256" key="7">
    <source>
        <dbReference type="RuleBase" id="RU363032"/>
    </source>
</evidence>
<dbReference type="SUPFAM" id="SSF161098">
    <property type="entry name" value="MetI-like"/>
    <property type="match status" value="1"/>
</dbReference>
<evidence type="ECO:0000259" key="9">
    <source>
        <dbReference type="PROSITE" id="PS50928"/>
    </source>
</evidence>
<proteinExistence type="inferred from homology"/>
<feature type="transmembrane region" description="Helical" evidence="7">
    <location>
        <begin position="97"/>
        <end position="118"/>
    </location>
</feature>
<feature type="transmembrane region" description="Helical" evidence="7">
    <location>
        <begin position="130"/>
        <end position="153"/>
    </location>
</feature>
<comment type="caution">
    <text evidence="10">The sequence shown here is derived from an EMBL/GenBank/DDBJ whole genome shotgun (WGS) entry which is preliminary data.</text>
</comment>
<dbReference type="InterPro" id="IPR035906">
    <property type="entry name" value="MetI-like_sf"/>
</dbReference>
<feature type="domain" description="ABC transmembrane type-1" evidence="9">
    <location>
        <begin position="94"/>
        <end position="306"/>
    </location>
</feature>
<feature type="compositionally biased region" description="Low complexity" evidence="8">
    <location>
        <begin position="1"/>
        <end position="11"/>
    </location>
</feature>
<comment type="subcellular location">
    <subcellularLocation>
        <location evidence="1 7">Cell membrane</location>
        <topology evidence="1 7">Multi-pass membrane protein</topology>
    </subcellularLocation>
</comment>
<name>A0A6L9S082_9ACTN</name>
<keyword evidence="5 7" id="KW-1133">Transmembrane helix</keyword>
<comment type="similarity">
    <text evidence="7">Belongs to the binding-protein-dependent transport system permease family.</text>
</comment>
<gene>
    <name evidence="10" type="ORF">G1H10_01370</name>
</gene>
<dbReference type="EMBL" id="JAAGOA010000001">
    <property type="protein sequence ID" value="NED98814.1"/>
    <property type="molecule type" value="Genomic_DNA"/>
</dbReference>
<evidence type="ECO:0000256" key="8">
    <source>
        <dbReference type="SAM" id="MobiDB-lite"/>
    </source>
</evidence>
<sequence>MSAATASTASRTRPRRRLRGGGGGGERTAPYVFLAPFVLLFIGFLVVPIGLAIWNSLHTVRRSGLGFGSASETVFTGLSNYTEALTDAEFLAGLGRVLLYGVVQVPVMLALALTLALLFDSAAVRFKRFLQLSVFLPYAVPAVVAALLWGFLYQPQVSPVVDVLRSLGADPDFLAPGTVLWSIANVTVWSVTGVNMIIIFSALQTVPRDIYEAARIDGAGEFRTALRIKIPMVAPAIILTALFSVIGTLQLFNEPMVMRSVTSNVSSEYTPNMMIFSTTTQGGNINLGSAMAILLGLVTFALSVAVSVASNRRGGKR</sequence>
<evidence type="ECO:0000256" key="6">
    <source>
        <dbReference type="ARBA" id="ARBA00023136"/>
    </source>
</evidence>
<evidence type="ECO:0000256" key="1">
    <source>
        <dbReference type="ARBA" id="ARBA00004651"/>
    </source>
</evidence>
<keyword evidence="3" id="KW-1003">Cell membrane</keyword>
<keyword evidence="4 7" id="KW-0812">Transmembrane</keyword>
<feature type="transmembrane region" description="Helical" evidence="7">
    <location>
        <begin position="31"/>
        <end position="54"/>
    </location>
</feature>
<dbReference type="RefSeq" id="WP_163731546.1">
    <property type="nucleotide sequence ID" value="NZ_JAAGOA010000001.1"/>
</dbReference>
<dbReference type="Gene3D" id="1.10.3720.10">
    <property type="entry name" value="MetI-like"/>
    <property type="match status" value="1"/>
</dbReference>
<dbReference type="AlphaFoldDB" id="A0A6L9S082"/>
<keyword evidence="11" id="KW-1185">Reference proteome</keyword>
<dbReference type="PROSITE" id="PS50928">
    <property type="entry name" value="ABC_TM1"/>
    <property type="match status" value="1"/>
</dbReference>
<evidence type="ECO:0000256" key="3">
    <source>
        <dbReference type="ARBA" id="ARBA00022475"/>
    </source>
</evidence>